<proteinExistence type="predicted"/>
<dbReference type="EMBL" id="JAQQLE010000008">
    <property type="protein sequence ID" value="MDC7714426.1"/>
    <property type="molecule type" value="Genomic_DNA"/>
</dbReference>
<evidence type="ECO:0000313" key="2">
    <source>
        <dbReference type="Proteomes" id="UP001222030"/>
    </source>
</evidence>
<comment type="caution">
    <text evidence="1">The sequence shown here is derived from an EMBL/GenBank/DDBJ whole genome shotgun (WGS) entry which is preliminary data.</text>
</comment>
<gene>
    <name evidence="1" type="ORF">PQU96_09830</name>
</gene>
<keyword evidence="2" id="KW-1185">Reference proteome</keyword>
<protein>
    <submittedName>
        <fullName evidence="1">Uncharacterized protein</fullName>
    </submittedName>
</protein>
<sequence>MTLEILERQVEEARANAVNYAERCEQFISGCDLAAAIAVCNELSIDPPQCSLTATTENAQRLRNAAARKLADPKWWAKALETQAIRRYEHGQLVQGNVTNFVSDGLAAYHAKYKAKRYG</sequence>
<accession>A0ABT5IQG9</accession>
<reference evidence="1 2" key="1">
    <citation type="submission" date="2023-01" db="EMBL/GenBank/DDBJ databases">
        <title>Novel species of the genus Vogesella isolated from rivers.</title>
        <authorList>
            <person name="Lu H."/>
        </authorList>
    </citation>
    <scope>NUCLEOTIDE SEQUENCE [LARGE SCALE GENOMIC DNA]</scope>
    <source>
        <strain evidence="1 2">LYT5W</strain>
    </source>
</reference>
<organism evidence="1 2">
    <name type="scientific">Vogesella margarita</name>
    <dbReference type="NCBI Taxonomy" id="2984199"/>
    <lineage>
        <taxon>Bacteria</taxon>
        <taxon>Pseudomonadati</taxon>
        <taxon>Pseudomonadota</taxon>
        <taxon>Betaproteobacteria</taxon>
        <taxon>Neisseriales</taxon>
        <taxon>Chromobacteriaceae</taxon>
        <taxon>Vogesella</taxon>
    </lineage>
</organism>
<dbReference type="Proteomes" id="UP001222030">
    <property type="component" value="Unassembled WGS sequence"/>
</dbReference>
<name>A0ABT5IQG9_9NEIS</name>
<evidence type="ECO:0000313" key="1">
    <source>
        <dbReference type="EMBL" id="MDC7714426.1"/>
    </source>
</evidence>
<dbReference type="RefSeq" id="WP_272772166.1">
    <property type="nucleotide sequence ID" value="NZ_JAQQLE010000008.1"/>
</dbReference>